<dbReference type="SUPFAM" id="SSF46785">
    <property type="entry name" value="Winged helix' DNA-binding domain"/>
    <property type="match status" value="1"/>
</dbReference>
<dbReference type="PRINTS" id="PR00039">
    <property type="entry name" value="HTHLYSR"/>
</dbReference>
<evidence type="ECO:0000313" key="6">
    <source>
        <dbReference type="EMBL" id="ABX26350.1"/>
    </source>
</evidence>
<evidence type="ECO:0000259" key="5">
    <source>
        <dbReference type="PROSITE" id="PS50931"/>
    </source>
</evidence>
<dbReference type="InterPro" id="IPR036390">
    <property type="entry name" value="WH_DNA-bd_sf"/>
</dbReference>
<dbReference type="FunFam" id="1.10.10.10:FF:000001">
    <property type="entry name" value="LysR family transcriptional regulator"/>
    <property type="match status" value="1"/>
</dbReference>
<comment type="similarity">
    <text evidence="1">Belongs to the LysR transcriptional regulatory family.</text>
</comment>
<dbReference type="eggNOG" id="COG0583">
    <property type="taxonomic scope" value="Bacteria"/>
</dbReference>
<dbReference type="RefSeq" id="WP_012211236.1">
    <property type="nucleotide sequence ID" value="NC_010080.1"/>
</dbReference>
<dbReference type="GO" id="GO:0000976">
    <property type="term" value="F:transcription cis-regulatory region binding"/>
    <property type="evidence" value="ECO:0007669"/>
    <property type="project" value="TreeGrafter"/>
</dbReference>
<reference evidence="6 7" key="1">
    <citation type="journal article" date="2008" name="J. Bacteriol.">
        <title>Genome sequence of Lactobacillus helveticus: an organism distinguished by selective gene loss and IS element expansion.</title>
        <authorList>
            <person name="Callanan M."/>
            <person name="Kaleta P."/>
            <person name="O'Callaghan J."/>
            <person name="O'Sullivan O."/>
            <person name="Jordan K."/>
            <person name="McAuliffe O."/>
            <person name="Sangrador-Vegas A."/>
            <person name="Slattery L."/>
            <person name="Fitzgerald G.F."/>
            <person name="Beresford T."/>
            <person name="Ross R.P."/>
        </authorList>
    </citation>
    <scope>NUCLEOTIDE SEQUENCE [LARGE SCALE GENOMIC DNA]</scope>
    <source>
        <strain evidence="6 7">DPC 4571</strain>
    </source>
</reference>
<name>A8YWI8_LACH4</name>
<keyword evidence="4" id="KW-0804">Transcription</keyword>
<dbReference type="Proteomes" id="UP000000790">
    <property type="component" value="Chromosome"/>
</dbReference>
<dbReference type="Pfam" id="PF00126">
    <property type="entry name" value="HTH_1"/>
    <property type="match status" value="1"/>
</dbReference>
<dbReference type="HOGENOM" id="CLU_039613_20_1_9"/>
<dbReference type="InterPro" id="IPR000847">
    <property type="entry name" value="LysR_HTH_N"/>
</dbReference>
<evidence type="ECO:0000256" key="4">
    <source>
        <dbReference type="ARBA" id="ARBA00023163"/>
    </source>
</evidence>
<dbReference type="GO" id="GO:0003700">
    <property type="term" value="F:DNA-binding transcription factor activity"/>
    <property type="evidence" value="ECO:0007669"/>
    <property type="project" value="InterPro"/>
</dbReference>
<dbReference type="EMBL" id="CP000517">
    <property type="protein sequence ID" value="ABX26350.1"/>
    <property type="molecule type" value="Genomic_DNA"/>
</dbReference>
<organism evidence="6 7">
    <name type="scientific">Lactobacillus helveticus (strain DPC 4571)</name>
    <dbReference type="NCBI Taxonomy" id="405566"/>
    <lineage>
        <taxon>Bacteria</taxon>
        <taxon>Bacillati</taxon>
        <taxon>Bacillota</taxon>
        <taxon>Bacilli</taxon>
        <taxon>Lactobacillales</taxon>
        <taxon>Lactobacillaceae</taxon>
        <taxon>Lactobacillus</taxon>
    </lineage>
</organism>
<evidence type="ECO:0000256" key="1">
    <source>
        <dbReference type="ARBA" id="ARBA00009437"/>
    </source>
</evidence>
<dbReference type="PROSITE" id="PS50931">
    <property type="entry name" value="HTH_LYSR"/>
    <property type="match status" value="1"/>
</dbReference>
<evidence type="ECO:0000256" key="2">
    <source>
        <dbReference type="ARBA" id="ARBA00023015"/>
    </source>
</evidence>
<feature type="domain" description="HTH lysR-type" evidence="5">
    <location>
        <begin position="1"/>
        <end position="58"/>
    </location>
</feature>
<dbReference type="Gene3D" id="3.40.190.10">
    <property type="entry name" value="Periplasmic binding protein-like II"/>
    <property type="match status" value="1"/>
</dbReference>
<dbReference type="SUPFAM" id="SSF53850">
    <property type="entry name" value="Periplasmic binding protein-like II"/>
    <property type="match status" value="1"/>
</dbReference>
<proteinExistence type="inferred from homology"/>
<sequence>MNLNQLYYFNELVKQHQFSSAAKRLHISQPSLSNSIKTLEKELNCNLIERRNGRVELTKYGQIFLESADSIILTLENAKHNINHTKQIENNTIEIGCIPTARENFLPHITSVFEKENSSTFHYIYHNGTSNQICLEVQNGNFDLGICSKIDTYSDLNFIPLYVENTFFTASKLASKLDLPQSTRTIYLVYSTKHELSQPAVLNMNYLSLLKN</sequence>
<dbReference type="InterPro" id="IPR036388">
    <property type="entry name" value="WH-like_DNA-bd_sf"/>
</dbReference>
<dbReference type="KEGG" id="lhe:lhv_0073"/>
<accession>A8YWI8</accession>
<dbReference type="PANTHER" id="PTHR30126:SF40">
    <property type="entry name" value="HTH-TYPE TRANSCRIPTIONAL REGULATOR GLTR"/>
    <property type="match status" value="1"/>
</dbReference>
<dbReference type="PANTHER" id="PTHR30126">
    <property type="entry name" value="HTH-TYPE TRANSCRIPTIONAL REGULATOR"/>
    <property type="match status" value="1"/>
</dbReference>
<dbReference type="AlphaFoldDB" id="A8YWI8"/>
<protein>
    <submittedName>
        <fullName evidence="6">Transcriptional regulator</fullName>
    </submittedName>
</protein>
<evidence type="ECO:0000313" key="7">
    <source>
        <dbReference type="Proteomes" id="UP000000790"/>
    </source>
</evidence>
<keyword evidence="3" id="KW-0238">DNA-binding</keyword>
<gene>
    <name evidence="6" type="ordered locus">lhv_0073</name>
</gene>
<dbReference type="Gene3D" id="1.10.10.10">
    <property type="entry name" value="Winged helix-like DNA-binding domain superfamily/Winged helix DNA-binding domain"/>
    <property type="match status" value="1"/>
</dbReference>
<evidence type="ECO:0000256" key="3">
    <source>
        <dbReference type="ARBA" id="ARBA00023125"/>
    </source>
</evidence>
<keyword evidence="2" id="KW-0805">Transcription regulation</keyword>